<dbReference type="Gene3D" id="3.20.20.70">
    <property type="entry name" value="Aldolase class I"/>
    <property type="match status" value="1"/>
</dbReference>
<dbReference type="InterPro" id="IPR013785">
    <property type="entry name" value="Aldolase_TIM"/>
</dbReference>
<keyword evidence="3" id="KW-0119">Carbohydrate metabolism</keyword>
<dbReference type="AlphaFoldDB" id="A0A8T2PZ43"/>
<dbReference type="Pfam" id="PF05691">
    <property type="entry name" value="Raffinose_syn"/>
    <property type="match status" value="1"/>
</dbReference>
<dbReference type="EMBL" id="CM035444">
    <property type="protein sequence ID" value="KAH7276784.1"/>
    <property type="molecule type" value="Genomic_DNA"/>
</dbReference>
<comment type="catalytic activity">
    <reaction evidence="4">
        <text>alpha-D-galactosyl-(1-&gt;3)-1D-myo-inositol + sucrose = raffinose + myo-inositol</text>
        <dbReference type="Rhea" id="RHEA:20161"/>
        <dbReference type="ChEBI" id="CHEBI:16634"/>
        <dbReference type="ChEBI" id="CHEBI:17268"/>
        <dbReference type="ChEBI" id="CHEBI:17505"/>
        <dbReference type="ChEBI" id="CHEBI:17992"/>
        <dbReference type="EC" id="2.4.1.82"/>
    </reaction>
</comment>
<proteinExistence type="inferred from homology"/>
<protein>
    <recommendedName>
        <fullName evidence="2">galactinol--sucrose galactosyltransferase</fullName>
        <ecNumber evidence="2">2.4.1.82</ecNumber>
    </recommendedName>
</protein>
<gene>
    <name evidence="5" type="ORF">KP509_39G021500</name>
</gene>
<comment type="similarity">
    <text evidence="1">Belongs to the glycosyl hydrolases 36 family.</text>
</comment>
<dbReference type="EMBL" id="CM035444">
    <property type="protein sequence ID" value="KAH7276781.1"/>
    <property type="molecule type" value="Genomic_DNA"/>
</dbReference>
<evidence type="ECO:0000256" key="2">
    <source>
        <dbReference type="ARBA" id="ARBA00012708"/>
    </source>
</evidence>
<comment type="caution">
    <text evidence="5">The sequence shown here is derived from an EMBL/GenBank/DDBJ whole genome shotgun (WGS) entry which is preliminary data.</text>
</comment>
<sequence length="766" mass="84924">MTILSGIKLYDRKLMLERKAILTDVPKNVVLTPSTGMVSPGIFLGAFSPSRSSRHVFSLGVLRDVRFMCCFRFNLWWMTQRMGMFGRDLPAETQFLLVETIDDSMNPEVDAQDAKTVYTVFLPLIDGPFRASLQGNEDDEIELCLESGDESVSTAGAYHSVFVYSGKDPFQVVSDAVKAVEMHLQSFRRRETKQMPGILDSFGWCTWDAFYTDVSPEGIQEGLRSLDEGGIRTKFLLIDDGWLSAASDTEEGHGEIHFKRRLVNVKENQMFRQEGKNTDLGHLIKSIKQTYSVKYVYVWHALAGYWGGVHPNGKETRHYESSVMFPKSSPGVEGHQIDIALEMMATNGVGLVNPNKVFQFYNDLHGRLAEAGVDGVKVDVQNILETVGAGFGGRVSLTRQYHKALESSISSNFPDNGCIACMSHNTDGLYSINQTAVVRASDDFWPRDPASHTIHIASVSYNSIFLGEFMQPDWDMFQSLHPAAEYHAAARAVGGCPIYVSDKPGQHDFKLLKKLVLPDGSILRAKLPGRPTRDSLFTDPARDGKSLLKIWNLNACTGVLGVFNCQGAGWCKQSKVNVIHTANPPPIIGVIRVHDVDWLHKIASENWDNSCAVFSHREGSLNCLNKNDALPVTLKVLEYEVFTISPILRLSSLVRFAPLGLYQMFNSGGAIVSVTYRLSTLSCEGAEDRDLTVNLSSSERSTPPVATVIVRVRGCGECGFYSSVRPKECRIGSQKIDFTYNPLNGLVSVLLLSCVENLTQEVQIVV</sequence>
<evidence type="ECO:0000313" key="6">
    <source>
        <dbReference type="Proteomes" id="UP000825935"/>
    </source>
</evidence>
<organism evidence="5 6">
    <name type="scientific">Ceratopteris richardii</name>
    <name type="common">Triangle waterfern</name>
    <dbReference type="NCBI Taxonomy" id="49495"/>
    <lineage>
        <taxon>Eukaryota</taxon>
        <taxon>Viridiplantae</taxon>
        <taxon>Streptophyta</taxon>
        <taxon>Embryophyta</taxon>
        <taxon>Tracheophyta</taxon>
        <taxon>Polypodiopsida</taxon>
        <taxon>Polypodiidae</taxon>
        <taxon>Polypodiales</taxon>
        <taxon>Pteridineae</taxon>
        <taxon>Pteridaceae</taxon>
        <taxon>Parkerioideae</taxon>
        <taxon>Ceratopteris</taxon>
    </lineage>
</organism>
<evidence type="ECO:0000256" key="1">
    <source>
        <dbReference type="ARBA" id="ARBA00007240"/>
    </source>
</evidence>
<evidence type="ECO:0000313" key="5">
    <source>
        <dbReference type="EMBL" id="KAH7276784.1"/>
    </source>
</evidence>
<dbReference type="EC" id="2.4.1.82" evidence="2"/>
<dbReference type="GO" id="GO:0047274">
    <property type="term" value="F:galactinol-sucrose galactosyltransferase activity"/>
    <property type="evidence" value="ECO:0007669"/>
    <property type="project" value="UniProtKB-EC"/>
</dbReference>
<dbReference type="OrthoDB" id="4664297at2759"/>
<evidence type="ECO:0000256" key="3">
    <source>
        <dbReference type="ARBA" id="ARBA00023277"/>
    </source>
</evidence>
<dbReference type="InterPro" id="IPR017853">
    <property type="entry name" value="GH"/>
</dbReference>
<dbReference type="PANTHER" id="PTHR31268:SF32">
    <property type="entry name" value="GALACTINOL--SUCROSE GALACTOSYLTRANSFERASE 2-RELATED"/>
    <property type="match status" value="1"/>
</dbReference>
<evidence type="ECO:0000256" key="4">
    <source>
        <dbReference type="ARBA" id="ARBA00049426"/>
    </source>
</evidence>
<dbReference type="PANTHER" id="PTHR31268">
    <property type="match status" value="1"/>
</dbReference>
<accession>A0A8T2PZ43</accession>
<dbReference type="SUPFAM" id="SSF51445">
    <property type="entry name" value="(Trans)glycosidases"/>
    <property type="match status" value="1"/>
</dbReference>
<dbReference type="OMA" id="TEQGVNM"/>
<name>A0A8T2PZ43_CERRI</name>
<keyword evidence="6" id="KW-1185">Reference proteome</keyword>
<reference evidence="5" key="1">
    <citation type="submission" date="2021-08" db="EMBL/GenBank/DDBJ databases">
        <title>WGS assembly of Ceratopteris richardii.</title>
        <authorList>
            <person name="Marchant D.B."/>
            <person name="Chen G."/>
            <person name="Jenkins J."/>
            <person name="Shu S."/>
            <person name="Leebens-Mack J."/>
            <person name="Grimwood J."/>
            <person name="Schmutz J."/>
            <person name="Soltis P."/>
            <person name="Soltis D."/>
            <person name="Chen Z.-H."/>
        </authorList>
    </citation>
    <scope>NUCLEOTIDE SEQUENCE</scope>
    <source>
        <strain evidence="5">Whitten #5841</strain>
        <tissue evidence="5">Leaf</tissue>
    </source>
</reference>
<dbReference type="InterPro" id="IPR008811">
    <property type="entry name" value="Glycosyl_hydrolases_36"/>
</dbReference>
<dbReference type="Proteomes" id="UP000825935">
    <property type="component" value="Chromosome 39"/>
</dbReference>